<reference evidence="5" key="2">
    <citation type="journal article" name="Front. Microbiol.">
        <title>Degradative Capacity of Two Strains of Rhodonia placenta: From Phenotype to Genotype.</title>
        <authorList>
            <person name="Kolle M."/>
            <person name="Horta M.A.C."/>
            <person name="Nowrousian M."/>
            <person name="Ohm R.A."/>
            <person name="Benz J.P."/>
            <person name="Pilgard A."/>
        </authorList>
    </citation>
    <scope>NUCLEOTIDE SEQUENCE</scope>
    <source>
        <strain evidence="5">FPRL280</strain>
    </source>
</reference>
<feature type="region of interest" description="Disordered" evidence="3">
    <location>
        <begin position="357"/>
        <end position="408"/>
    </location>
</feature>
<dbReference type="Pfam" id="PF00069">
    <property type="entry name" value="Pkinase"/>
    <property type="match status" value="1"/>
</dbReference>
<dbReference type="EMBL" id="JADOXO010000137">
    <property type="protein sequence ID" value="KAF9812217.1"/>
    <property type="molecule type" value="Genomic_DNA"/>
</dbReference>
<organism evidence="5 6">
    <name type="scientific">Rhodonia placenta</name>
    <dbReference type="NCBI Taxonomy" id="104341"/>
    <lineage>
        <taxon>Eukaryota</taxon>
        <taxon>Fungi</taxon>
        <taxon>Dikarya</taxon>
        <taxon>Basidiomycota</taxon>
        <taxon>Agaricomycotina</taxon>
        <taxon>Agaricomycetes</taxon>
        <taxon>Polyporales</taxon>
        <taxon>Adustoporiaceae</taxon>
        <taxon>Rhodonia</taxon>
    </lineage>
</organism>
<feature type="region of interest" description="Disordered" evidence="3">
    <location>
        <begin position="52"/>
        <end position="107"/>
    </location>
</feature>
<name>A0A8H7U1G3_9APHY</name>
<feature type="compositionally biased region" description="Low complexity" evidence="3">
    <location>
        <begin position="56"/>
        <end position="65"/>
    </location>
</feature>
<feature type="compositionally biased region" description="Low complexity" evidence="3">
    <location>
        <begin position="567"/>
        <end position="585"/>
    </location>
</feature>
<dbReference type="InterPro" id="IPR008271">
    <property type="entry name" value="Ser/Thr_kinase_AS"/>
</dbReference>
<dbReference type="Proteomes" id="UP000639403">
    <property type="component" value="Unassembled WGS sequence"/>
</dbReference>
<evidence type="ECO:0000256" key="2">
    <source>
        <dbReference type="ARBA" id="ARBA00022840"/>
    </source>
</evidence>
<feature type="region of interest" description="Disordered" evidence="3">
    <location>
        <begin position="560"/>
        <end position="642"/>
    </location>
</feature>
<dbReference type="InterPro" id="IPR011009">
    <property type="entry name" value="Kinase-like_dom_sf"/>
</dbReference>
<feature type="compositionally biased region" description="Low complexity" evidence="3">
    <location>
        <begin position="433"/>
        <end position="448"/>
    </location>
</feature>
<keyword evidence="2" id="KW-0067">ATP-binding</keyword>
<dbReference type="Gene3D" id="1.10.510.10">
    <property type="entry name" value="Transferase(Phosphotransferase) domain 1"/>
    <property type="match status" value="1"/>
</dbReference>
<proteinExistence type="predicted"/>
<dbReference type="PROSITE" id="PS50011">
    <property type="entry name" value="PROTEIN_KINASE_DOM"/>
    <property type="match status" value="1"/>
</dbReference>
<feature type="compositionally biased region" description="Basic and acidic residues" evidence="3">
    <location>
        <begin position="506"/>
        <end position="515"/>
    </location>
</feature>
<comment type="caution">
    <text evidence="5">The sequence shown here is derived from an EMBL/GenBank/DDBJ whole genome shotgun (WGS) entry which is preliminary data.</text>
</comment>
<dbReference type="FunFam" id="1.10.510.10:FF:000571">
    <property type="entry name" value="Maternal embryonic leucine zipper kinase"/>
    <property type="match status" value="1"/>
</dbReference>
<gene>
    <name evidence="5" type="ORF">IEO21_06301</name>
</gene>
<evidence type="ECO:0000256" key="3">
    <source>
        <dbReference type="SAM" id="MobiDB-lite"/>
    </source>
</evidence>
<evidence type="ECO:0000259" key="4">
    <source>
        <dbReference type="PROSITE" id="PS50011"/>
    </source>
</evidence>
<dbReference type="Gene3D" id="3.30.200.20">
    <property type="entry name" value="Phosphorylase Kinase, domain 1"/>
    <property type="match status" value="1"/>
</dbReference>
<protein>
    <recommendedName>
        <fullName evidence="4">Protein kinase domain-containing protein</fullName>
    </recommendedName>
</protein>
<feature type="compositionally biased region" description="Polar residues" evidence="3">
    <location>
        <begin position="93"/>
        <end position="106"/>
    </location>
</feature>
<dbReference type="PANTHER" id="PTHR24347">
    <property type="entry name" value="SERINE/THREONINE-PROTEIN KINASE"/>
    <property type="match status" value="1"/>
</dbReference>
<keyword evidence="1" id="KW-0547">Nucleotide-binding</keyword>
<feature type="compositionally biased region" description="Basic and acidic residues" evidence="3">
    <location>
        <begin position="536"/>
        <end position="546"/>
    </location>
</feature>
<reference evidence="5" key="1">
    <citation type="submission" date="2020-11" db="EMBL/GenBank/DDBJ databases">
        <authorList>
            <person name="Koelle M."/>
            <person name="Horta M.A.C."/>
            <person name="Nowrousian M."/>
            <person name="Ohm R.A."/>
            <person name="Benz P."/>
            <person name="Pilgard A."/>
        </authorList>
    </citation>
    <scope>NUCLEOTIDE SEQUENCE</scope>
    <source>
        <strain evidence="5">FPRL280</strain>
    </source>
</reference>
<dbReference type="AlphaFoldDB" id="A0A8H7U1G3"/>
<feature type="domain" description="Protein kinase" evidence="4">
    <location>
        <begin position="23"/>
        <end position="367"/>
    </location>
</feature>
<feature type="compositionally biased region" description="Pro residues" evidence="3">
    <location>
        <begin position="586"/>
        <end position="598"/>
    </location>
</feature>
<dbReference type="SMART" id="SM00220">
    <property type="entry name" value="S_TKc"/>
    <property type="match status" value="1"/>
</dbReference>
<feature type="compositionally biased region" description="Polar residues" evidence="3">
    <location>
        <begin position="70"/>
        <end position="81"/>
    </location>
</feature>
<feature type="region of interest" description="Disordered" evidence="3">
    <location>
        <begin position="433"/>
        <end position="546"/>
    </location>
</feature>
<dbReference type="PROSITE" id="PS00108">
    <property type="entry name" value="PROTEIN_KINASE_ST"/>
    <property type="match status" value="1"/>
</dbReference>
<evidence type="ECO:0000313" key="6">
    <source>
        <dbReference type="Proteomes" id="UP000639403"/>
    </source>
</evidence>
<feature type="compositionally biased region" description="Polar residues" evidence="3">
    <location>
        <begin position="388"/>
        <end position="397"/>
    </location>
</feature>
<accession>A0A8H7U1G3</accession>
<dbReference type="InterPro" id="IPR000719">
    <property type="entry name" value="Prot_kinase_dom"/>
</dbReference>
<dbReference type="GO" id="GO:0004672">
    <property type="term" value="F:protein kinase activity"/>
    <property type="evidence" value="ECO:0007669"/>
    <property type="project" value="InterPro"/>
</dbReference>
<feature type="compositionally biased region" description="Acidic residues" evidence="3">
    <location>
        <begin position="454"/>
        <end position="463"/>
    </location>
</feature>
<evidence type="ECO:0000313" key="5">
    <source>
        <dbReference type="EMBL" id="KAF9812217.1"/>
    </source>
</evidence>
<evidence type="ECO:0000256" key="1">
    <source>
        <dbReference type="ARBA" id="ARBA00022741"/>
    </source>
</evidence>
<dbReference type="SUPFAM" id="SSF56112">
    <property type="entry name" value="Protein kinase-like (PK-like)"/>
    <property type="match status" value="1"/>
</dbReference>
<sequence length="657" mass="70873">MPALSIADSLLPQPPSFQKKKAYEFHKVLGEGTFGKVVRATWHVPPNQVDVAKHGAAATSTSSTAPSDVPQAQHSSRSRSPTGPPLDHPKPARSNSTASLGSSYNSAKGHASNFLSRMHTNGHSNGNGQARGKHEGAMTVEVALKVIPKKKVKGNESSVWSEMEVLKGLNHPNIVKFYEWFESRTKYYLSFELAVGGELFERITQRGKFTESDAVAVLRSVLSGVKYLHEHDIVHRDLKPENILYRTKDPHSDIVIVDFGIAKHLDTPGEQLTSLAGSFGYVAPEVLNKTGHGKAVDIWSTGIITYVLLCGYSPFRSDDAAELIRETTEAQVEFHERYWSNGFVRTLLNPDPAKRPTAAQALKHHVRPISPSPRPTRTPRSPSIPSLTPAQWLTEHTPSTEHDLSGLREQFSPRARWKAAINGTIALHRLGTRASGASAATTSTSSGGWKTALDSDEDDEDELAGAGDGVHPHVPPGPGANAHVLVTPPSLERRASTGAPASPRTADAETSRADGDASAPGPVPVPVPRPSSAHALRHEQESQVPEPLHEHVPAALREHHAARTQDGAPAPGSAPSSSSSSQRRPAPTPAEPAAPPRPSLEEDDDHVEMPGSFIGSAHSRRHRAHSSSSHEHHSEHHGHHPHFEGALAGLLRKMHVR</sequence>
<dbReference type="GO" id="GO:0005524">
    <property type="term" value="F:ATP binding"/>
    <property type="evidence" value="ECO:0007669"/>
    <property type="project" value="UniProtKB-KW"/>
</dbReference>
<dbReference type="CDD" id="cd05117">
    <property type="entry name" value="STKc_CAMK"/>
    <property type="match status" value="1"/>
</dbReference>